<comment type="caution">
    <text evidence="2">The sequence shown here is derived from an EMBL/GenBank/DDBJ whole genome shotgun (WGS) entry which is preliminary data.</text>
</comment>
<dbReference type="EMBL" id="BKCJ011778535">
    <property type="protein sequence ID" value="GFD52147.1"/>
    <property type="molecule type" value="Genomic_DNA"/>
</dbReference>
<evidence type="ECO:0000313" key="2">
    <source>
        <dbReference type="EMBL" id="GFD52147.1"/>
    </source>
</evidence>
<feature type="compositionally biased region" description="Polar residues" evidence="1">
    <location>
        <begin position="56"/>
        <end position="66"/>
    </location>
</feature>
<dbReference type="AlphaFoldDB" id="A0A699WXA4"/>
<gene>
    <name evidence="2" type="ORF">Tci_924116</name>
</gene>
<feature type="compositionally biased region" description="Acidic residues" evidence="1">
    <location>
        <begin position="19"/>
        <end position="32"/>
    </location>
</feature>
<proteinExistence type="predicted"/>
<feature type="non-terminal residue" evidence="2">
    <location>
        <position position="1"/>
    </location>
</feature>
<evidence type="ECO:0000256" key="1">
    <source>
        <dbReference type="SAM" id="MobiDB-lite"/>
    </source>
</evidence>
<reference evidence="2" key="1">
    <citation type="journal article" date="2019" name="Sci. Rep.">
        <title>Draft genome of Tanacetum cinerariifolium, the natural source of mosquito coil.</title>
        <authorList>
            <person name="Yamashiro T."/>
            <person name="Shiraishi A."/>
            <person name="Satake H."/>
            <person name="Nakayama K."/>
        </authorList>
    </citation>
    <scope>NUCLEOTIDE SEQUENCE</scope>
</reference>
<feature type="region of interest" description="Disordered" evidence="1">
    <location>
        <begin position="1"/>
        <end position="66"/>
    </location>
</feature>
<sequence length="99" mass="10862">IKGVKTSMVATSEEHEQQENQDDMNEISEEKDDDKPPIFADTFGSNGGNNSETSGQETPTNKVVDNSIKSEVVASLPKEFQEGDMVDALSRVEQKSLEN</sequence>
<protein>
    <submittedName>
        <fullName evidence="2">Uncharacterized protein</fullName>
    </submittedName>
</protein>
<accession>A0A699WXA4</accession>
<organism evidence="2">
    <name type="scientific">Tanacetum cinerariifolium</name>
    <name type="common">Dalmatian daisy</name>
    <name type="synonym">Chrysanthemum cinerariifolium</name>
    <dbReference type="NCBI Taxonomy" id="118510"/>
    <lineage>
        <taxon>Eukaryota</taxon>
        <taxon>Viridiplantae</taxon>
        <taxon>Streptophyta</taxon>
        <taxon>Embryophyta</taxon>
        <taxon>Tracheophyta</taxon>
        <taxon>Spermatophyta</taxon>
        <taxon>Magnoliopsida</taxon>
        <taxon>eudicotyledons</taxon>
        <taxon>Gunneridae</taxon>
        <taxon>Pentapetalae</taxon>
        <taxon>asterids</taxon>
        <taxon>campanulids</taxon>
        <taxon>Asterales</taxon>
        <taxon>Asteraceae</taxon>
        <taxon>Asteroideae</taxon>
        <taxon>Anthemideae</taxon>
        <taxon>Anthemidinae</taxon>
        <taxon>Tanacetum</taxon>
    </lineage>
</organism>
<name>A0A699WXA4_TANCI</name>